<dbReference type="KEGG" id="pfy:PFICI_04494"/>
<dbReference type="Proteomes" id="UP000030651">
    <property type="component" value="Unassembled WGS sequence"/>
</dbReference>
<evidence type="ECO:0000313" key="1">
    <source>
        <dbReference type="EMBL" id="ETS82618.1"/>
    </source>
</evidence>
<dbReference type="EMBL" id="KI912111">
    <property type="protein sequence ID" value="ETS82618.1"/>
    <property type="molecule type" value="Genomic_DNA"/>
</dbReference>
<dbReference type="HOGENOM" id="CLU_2590530_0_0_1"/>
<evidence type="ECO:0000313" key="2">
    <source>
        <dbReference type="Proteomes" id="UP000030651"/>
    </source>
</evidence>
<dbReference type="GeneID" id="19269507"/>
<dbReference type="OrthoDB" id="3535086at2759"/>
<gene>
    <name evidence="1" type="ORF">PFICI_04494</name>
</gene>
<keyword evidence="2" id="KW-1185">Reference proteome</keyword>
<protein>
    <submittedName>
        <fullName evidence="1">Uncharacterized protein</fullName>
    </submittedName>
</protein>
<dbReference type="InParanoid" id="W3X918"/>
<proteinExistence type="predicted"/>
<name>W3X918_PESFW</name>
<sequence>MTHPIRVPPPPVQAMKPTMPVLQGLQASAEAVAQQYDAATRHPVFFSDAIQRVPLLRGDNSAQASPVALGYGYPKMGPRL</sequence>
<accession>W3X918</accession>
<organism evidence="1 2">
    <name type="scientific">Pestalotiopsis fici (strain W106-1 / CGMCC3.15140)</name>
    <dbReference type="NCBI Taxonomy" id="1229662"/>
    <lineage>
        <taxon>Eukaryota</taxon>
        <taxon>Fungi</taxon>
        <taxon>Dikarya</taxon>
        <taxon>Ascomycota</taxon>
        <taxon>Pezizomycotina</taxon>
        <taxon>Sordariomycetes</taxon>
        <taxon>Xylariomycetidae</taxon>
        <taxon>Amphisphaeriales</taxon>
        <taxon>Sporocadaceae</taxon>
        <taxon>Pestalotiopsis</taxon>
    </lineage>
</organism>
<dbReference type="RefSeq" id="XP_007831266.1">
    <property type="nucleotide sequence ID" value="XM_007833075.1"/>
</dbReference>
<reference evidence="2" key="1">
    <citation type="journal article" date="2015" name="BMC Genomics">
        <title>Genomic and transcriptomic analysis of the endophytic fungus Pestalotiopsis fici reveals its lifestyle and high potential for synthesis of natural products.</title>
        <authorList>
            <person name="Wang X."/>
            <person name="Zhang X."/>
            <person name="Liu L."/>
            <person name="Xiang M."/>
            <person name="Wang W."/>
            <person name="Sun X."/>
            <person name="Che Y."/>
            <person name="Guo L."/>
            <person name="Liu G."/>
            <person name="Guo L."/>
            <person name="Wang C."/>
            <person name="Yin W.B."/>
            <person name="Stadler M."/>
            <person name="Zhang X."/>
            <person name="Liu X."/>
        </authorList>
    </citation>
    <scope>NUCLEOTIDE SEQUENCE [LARGE SCALE GENOMIC DNA]</scope>
    <source>
        <strain evidence="2">W106-1 / CGMCC3.15140</strain>
    </source>
</reference>
<dbReference type="AlphaFoldDB" id="W3X918"/>